<dbReference type="PROSITE" id="PS51257">
    <property type="entry name" value="PROKAR_LIPOPROTEIN"/>
    <property type="match status" value="1"/>
</dbReference>
<evidence type="ECO:0008006" key="4">
    <source>
        <dbReference type="Google" id="ProtNLM"/>
    </source>
</evidence>
<accession>A0A537IME8</accession>
<feature type="chain" id="PRO_5021745888" description="Lipoprotein" evidence="1">
    <location>
        <begin position="21"/>
        <end position="164"/>
    </location>
</feature>
<evidence type="ECO:0000256" key="1">
    <source>
        <dbReference type="SAM" id="SignalP"/>
    </source>
</evidence>
<reference evidence="2 3" key="1">
    <citation type="journal article" date="2019" name="Nat. Microbiol.">
        <title>Mediterranean grassland soil C-N compound turnover is dependent on rainfall and depth, and is mediated by genomically divergent microorganisms.</title>
        <authorList>
            <person name="Diamond S."/>
            <person name="Andeer P.F."/>
            <person name="Li Z."/>
            <person name="Crits-Christoph A."/>
            <person name="Burstein D."/>
            <person name="Anantharaman K."/>
            <person name="Lane K.R."/>
            <person name="Thomas B.C."/>
            <person name="Pan C."/>
            <person name="Northen T.R."/>
            <person name="Banfield J.F."/>
        </authorList>
    </citation>
    <scope>NUCLEOTIDE SEQUENCE [LARGE SCALE GENOMIC DNA]</scope>
    <source>
        <strain evidence="2">NP_8</strain>
    </source>
</reference>
<evidence type="ECO:0000313" key="2">
    <source>
        <dbReference type="EMBL" id="TMI72523.1"/>
    </source>
</evidence>
<dbReference type="Proteomes" id="UP000318834">
    <property type="component" value="Unassembled WGS sequence"/>
</dbReference>
<dbReference type="AlphaFoldDB" id="A0A537IME8"/>
<feature type="signal peptide" evidence="1">
    <location>
        <begin position="1"/>
        <end position="20"/>
    </location>
</feature>
<keyword evidence="1" id="KW-0732">Signal</keyword>
<proteinExistence type="predicted"/>
<comment type="caution">
    <text evidence="2">The sequence shown here is derived from an EMBL/GenBank/DDBJ whole genome shotgun (WGS) entry which is preliminary data.</text>
</comment>
<evidence type="ECO:0000313" key="3">
    <source>
        <dbReference type="Proteomes" id="UP000318834"/>
    </source>
</evidence>
<dbReference type="EMBL" id="VBAP01000087">
    <property type="protein sequence ID" value="TMI72523.1"/>
    <property type="molecule type" value="Genomic_DNA"/>
</dbReference>
<protein>
    <recommendedName>
        <fullName evidence="4">Lipoprotein</fullName>
    </recommendedName>
</protein>
<organism evidence="2 3">
    <name type="scientific">Candidatus Segetimicrobium genomatis</name>
    <dbReference type="NCBI Taxonomy" id="2569760"/>
    <lineage>
        <taxon>Bacteria</taxon>
        <taxon>Bacillati</taxon>
        <taxon>Candidatus Sysuimicrobiota</taxon>
        <taxon>Candidatus Sysuimicrobiia</taxon>
        <taxon>Candidatus Sysuimicrobiales</taxon>
        <taxon>Candidatus Segetimicrobiaceae</taxon>
        <taxon>Candidatus Segetimicrobium</taxon>
    </lineage>
</organism>
<sequence length="164" mass="18814">MLKRLLCSALLLPAFAGCSATPERDARGNPKIERLTEEALARLPAPEPKLTAEDLVRLSREGMPPEKIIERFQATHSRLGIPRSEIMELGKQGVDRKVLDYVAEAEERARQTDVAEALAGRDAEQAREEEQRRELYRYPYWPSPPYWGGYIGVPRRNWGFFGYW</sequence>
<gene>
    <name evidence="2" type="ORF">E6H05_11090</name>
</gene>
<name>A0A537IME8_9BACT</name>